<protein>
    <submittedName>
        <fullName evidence="1">Uncharacterized protein</fullName>
    </submittedName>
</protein>
<dbReference type="Gene3D" id="2.60.120.650">
    <property type="entry name" value="Cupin"/>
    <property type="match status" value="1"/>
</dbReference>
<accession>A0A1B7NLA4</accession>
<dbReference type="SUPFAM" id="SSF51197">
    <property type="entry name" value="Clavaminate synthase-like"/>
    <property type="match status" value="1"/>
</dbReference>
<feature type="non-terminal residue" evidence="1">
    <location>
        <position position="207"/>
    </location>
</feature>
<comment type="caution">
    <text evidence="1">The sequence shown here is derived from an EMBL/GenBank/DDBJ whole genome shotgun (WGS) entry which is preliminary data.</text>
</comment>
<organism evidence="1 2">
    <name type="scientific">Emergomyces africanus</name>
    <dbReference type="NCBI Taxonomy" id="1955775"/>
    <lineage>
        <taxon>Eukaryota</taxon>
        <taxon>Fungi</taxon>
        <taxon>Dikarya</taxon>
        <taxon>Ascomycota</taxon>
        <taxon>Pezizomycotina</taxon>
        <taxon>Eurotiomycetes</taxon>
        <taxon>Eurotiomycetidae</taxon>
        <taxon>Onygenales</taxon>
        <taxon>Ajellomycetaceae</taxon>
        <taxon>Emergomyces</taxon>
    </lineage>
</organism>
<reference evidence="1 2" key="1">
    <citation type="submission" date="2015-07" db="EMBL/GenBank/DDBJ databases">
        <title>Emmonsia species relationships and genome sequence.</title>
        <authorList>
            <person name="Cuomo C.A."/>
            <person name="Schwartz I.S."/>
            <person name="Kenyon C."/>
            <person name="de Hoog G.S."/>
            <person name="Govender N.P."/>
            <person name="Botha A."/>
            <person name="Moreno L."/>
            <person name="de Vries M."/>
            <person name="Munoz J.F."/>
            <person name="Stielow J.B."/>
        </authorList>
    </citation>
    <scope>NUCLEOTIDE SEQUENCE [LARGE SCALE GENOMIC DNA]</scope>
    <source>
        <strain evidence="1 2">CBS 136260</strain>
    </source>
</reference>
<evidence type="ECO:0000313" key="1">
    <source>
        <dbReference type="EMBL" id="OAX77603.1"/>
    </source>
</evidence>
<dbReference type="OrthoDB" id="298344at2759"/>
<sequence length="207" mass="22793">MTTVPVSKDTSRNNTAAPCTSIQAADLLVAGKPFLGFPRHSILDLQRTTGVCGGVRHAGSQVSNALVDGKGGSPSDGFSEWFARQLHLGQPFVIQDFEKLPQWDKKVLSIASLIELSTKKDIPIRNCKTGRDLSFTLKKFADAAHRSYREFKNLYARDLQCPEAWMEICKTLLPSEVQWGGSVDLFQWLPSCARSEIVMAYVGSEGS</sequence>
<dbReference type="Proteomes" id="UP000091918">
    <property type="component" value="Unassembled WGS sequence"/>
</dbReference>
<dbReference type="AlphaFoldDB" id="A0A1B7NLA4"/>
<name>A0A1B7NLA4_9EURO</name>
<dbReference type="EMBL" id="LGUA01002292">
    <property type="protein sequence ID" value="OAX77603.1"/>
    <property type="molecule type" value="Genomic_DNA"/>
</dbReference>
<proteinExistence type="predicted"/>
<keyword evidence="2" id="KW-1185">Reference proteome</keyword>
<evidence type="ECO:0000313" key="2">
    <source>
        <dbReference type="Proteomes" id="UP000091918"/>
    </source>
</evidence>
<gene>
    <name evidence="1" type="ORF">ACJ72_08097</name>
</gene>